<name>A0A5B5VRF4_9BACT</name>
<evidence type="ECO:0000256" key="1">
    <source>
        <dbReference type="SAM" id="Phobius"/>
    </source>
</evidence>
<dbReference type="RefSeq" id="WP_014774539.1">
    <property type="nucleotide sequence ID" value="NZ_AP025581.1"/>
</dbReference>
<keyword evidence="1" id="KW-1133">Transmembrane helix</keyword>
<sequence length="212" mass="24327">MRKYMMLLGKESFWLLGVAAIAFCVGIIISVDWLTNICWSIVAATIVYGVTVVLSRYSERKYRSIFLRKYVSALLEVGVNLFQNITSKNSSVIPLDVDIEKACQTLDLSISPSLAYHFHGDDFNWMRYLDDCRSQIESNVHEIIMIAQLDYPEFGVVVDNLYDNFKKVHRSFYLAYYMEDGCKKASTVPFLASNVKNLASSFLKVKEYVEVF</sequence>
<reference evidence="4" key="3">
    <citation type="submission" date="2023-10" db="EMBL/GenBank/DDBJ databases">
        <title>Genome Sequence of the Bacteria from From Gut Wall in Crohn's Disease.</title>
        <authorList>
            <person name="Rodriguez-Palacios A."/>
        </authorList>
    </citation>
    <scope>NUCLEOTIDE SEQUENCE</scope>
    <source>
        <strain evidence="4">CavFT-hAR58</strain>
    </source>
</reference>
<keyword evidence="1" id="KW-0472">Membrane</keyword>
<evidence type="ECO:0000313" key="2">
    <source>
        <dbReference type="EMBL" id="GKI18629.1"/>
    </source>
</evidence>
<keyword evidence="1" id="KW-0812">Transmembrane</keyword>
<comment type="caution">
    <text evidence="4">The sequence shown here is derived from an EMBL/GenBank/DDBJ whole genome shotgun (WGS) entry which is preliminary data.</text>
</comment>
<reference evidence="3 5" key="1">
    <citation type="journal article" date="2019" name="Nat. Med.">
        <title>A library of human gut bacterial isolates paired with longitudinal multiomics data enables mechanistic microbiome research.</title>
        <authorList>
            <person name="Poyet M."/>
            <person name="Groussin M."/>
            <person name="Gibbons S.M."/>
            <person name="Avila-Pacheco J."/>
            <person name="Jiang X."/>
            <person name="Kearney S.M."/>
            <person name="Perrotta A.R."/>
            <person name="Berdy B."/>
            <person name="Zhao S."/>
            <person name="Lieberman T.D."/>
            <person name="Swanson P.K."/>
            <person name="Smith M."/>
            <person name="Roesemann S."/>
            <person name="Alexander J.E."/>
            <person name="Rich S.A."/>
            <person name="Livny J."/>
            <person name="Vlamakis H."/>
            <person name="Clish C."/>
            <person name="Bullock K."/>
            <person name="Deik A."/>
            <person name="Scott J."/>
            <person name="Pierce K.A."/>
            <person name="Xavier R.J."/>
            <person name="Alm E.J."/>
        </authorList>
    </citation>
    <scope>NUCLEOTIDE SEQUENCE [LARGE SCALE GENOMIC DNA]</scope>
    <source>
        <strain evidence="3 5">BIOML-A1</strain>
    </source>
</reference>
<gene>
    <name evidence="2" type="ORF">CE91St16_15370</name>
    <name evidence="3" type="ORF">F2A26_04620</name>
    <name evidence="4" type="ORF">RVH17_03655</name>
</gene>
<dbReference type="EMBL" id="BQOL01000001">
    <property type="protein sequence ID" value="GKI18629.1"/>
    <property type="molecule type" value="Genomic_DNA"/>
</dbReference>
<dbReference type="EMBL" id="VVND01000004">
    <property type="protein sequence ID" value="KAA3160086.1"/>
    <property type="molecule type" value="Genomic_DNA"/>
</dbReference>
<organism evidence="4 6">
    <name type="scientific">Alistipes finegoldii</name>
    <dbReference type="NCBI Taxonomy" id="214856"/>
    <lineage>
        <taxon>Bacteria</taxon>
        <taxon>Pseudomonadati</taxon>
        <taxon>Bacteroidota</taxon>
        <taxon>Bacteroidia</taxon>
        <taxon>Bacteroidales</taxon>
        <taxon>Rikenellaceae</taxon>
        <taxon>Alistipes</taxon>
    </lineage>
</organism>
<dbReference type="Proteomes" id="UP000324870">
    <property type="component" value="Unassembled WGS sequence"/>
</dbReference>
<feature type="transmembrane region" description="Helical" evidence="1">
    <location>
        <begin position="37"/>
        <end position="58"/>
    </location>
</feature>
<feature type="transmembrane region" description="Helical" evidence="1">
    <location>
        <begin position="12"/>
        <end position="31"/>
    </location>
</feature>
<evidence type="ECO:0000313" key="3">
    <source>
        <dbReference type="EMBL" id="KAA3160086.1"/>
    </source>
</evidence>
<proteinExistence type="predicted"/>
<evidence type="ECO:0000313" key="5">
    <source>
        <dbReference type="Proteomes" id="UP000324870"/>
    </source>
</evidence>
<keyword evidence="5" id="KW-1185">Reference proteome</keyword>
<reference evidence="2" key="2">
    <citation type="submission" date="2022-01" db="EMBL/GenBank/DDBJ databases">
        <title>Novel bile acid biosynthetic pathways are enriched in the microbiome of centenarians.</title>
        <authorList>
            <person name="Sato Y."/>
            <person name="Atarashi K."/>
            <person name="Plichta R.D."/>
            <person name="Arai Y."/>
            <person name="Sasajima S."/>
            <person name="Kearney M.S."/>
            <person name="Suda W."/>
            <person name="Takeshita K."/>
            <person name="Sasaki T."/>
            <person name="Okamoto S."/>
            <person name="Skelly N.A."/>
            <person name="Okamura Y."/>
            <person name="Vlamakis H."/>
            <person name="Li Y."/>
            <person name="Tanoue T."/>
            <person name="Takei H."/>
            <person name="Nittono H."/>
            <person name="Narushima S."/>
            <person name="Irie J."/>
            <person name="Itoh H."/>
            <person name="Moriya K."/>
            <person name="Sugiura Y."/>
            <person name="Suematsu M."/>
            <person name="Moritoki N."/>
            <person name="Shibata S."/>
            <person name="Littman R.D."/>
            <person name="Fischbach A.M."/>
            <person name="Uwamino Y."/>
            <person name="Inoue T."/>
            <person name="Honda A."/>
            <person name="Hattori M."/>
            <person name="Murai T."/>
            <person name="Xavier J.R."/>
            <person name="Hirose N."/>
            <person name="Honda K."/>
        </authorList>
    </citation>
    <scope>NUCLEOTIDE SEQUENCE</scope>
    <source>
        <strain evidence="2">CE91-St16</strain>
    </source>
</reference>
<dbReference type="EMBL" id="JAWDES010000004">
    <property type="protein sequence ID" value="MDU0259214.1"/>
    <property type="molecule type" value="Genomic_DNA"/>
</dbReference>
<dbReference type="Proteomes" id="UP001181347">
    <property type="component" value="Unassembled WGS sequence"/>
</dbReference>
<dbReference type="AlphaFoldDB" id="A0A5B5VRF4"/>
<evidence type="ECO:0000313" key="6">
    <source>
        <dbReference type="Proteomes" id="UP001181347"/>
    </source>
</evidence>
<dbReference type="Proteomes" id="UP001055105">
    <property type="component" value="Unassembled WGS sequence"/>
</dbReference>
<accession>A0A5B5VRF4</accession>
<protein>
    <submittedName>
        <fullName evidence="4">Uncharacterized protein</fullName>
    </submittedName>
</protein>
<evidence type="ECO:0000313" key="4">
    <source>
        <dbReference type="EMBL" id="MDU0259214.1"/>
    </source>
</evidence>